<protein>
    <submittedName>
        <fullName evidence="1">Uncharacterized protein</fullName>
    </submittedName>
</protein>
<keyword evidence="2" id="KW-1185">Reference proteome</keyword>
<dbReference type="RefSeq" id="WP_305753271.1">
    <property type="nucleotide sequence ID" value="NZ_JAPCKK010000004.1"/>
</dbReference>
<accession>A0ABT9FLM9</accession>
<evidence type="ECO:0000313" key="1">
    <source>
        <dbReference type="EMBL" id="MDP4095635.1"/>
    </source>
</evidence>
<dbReference type="EMBL" id="JAPCKK010000004">
    <property type="protein sequence ID" value="MDP4095635.1"/>
    <property type="molecule type" value="Genomic_DNA"/>
</dbReference>
<dbReference type="Proteomes" id="UP001241848">
    <property type="component" value="Unassembled WGS sequence"/>
</dbReference>
<gene>
    <name evidence="1" type="ORF">OIN60_02360</name>
</gene>
<proteinExistence type="predicted"/>
<reference evidence="1 2" key="1">
    <citation type="submission" date="2022-10" db="EMBL/GenBank/DDBJ databases">
        <title>Paenibacillus description and whole genome data of maize root bacterial community.</title>
        <authorList>
            <person name="Marton D."/>
            <person name="Farkas M."/>
            <person name="Cserhati M."/>
        </authorList>
    </citation>
    <scope>NUCLEOTIDE SEQUENCE [LARGE SCALE GENOMIC DNA]</scope>
    <source>
        <strain evidence="1 2">P96</strain>
    </source>
</reference>
<comment type="caution">
    <text evidence="1">The sequence shown here is derived from an EMBL/GenBank/DDBJ whole genome shotgun (WGS) entry which is preliminary data.</text>
</comment>
<name>A0ABT9FLM9_9BACL</name>
<evidence type="ECO:0000313" key="2">
    <source>
        <dbReference type="Proteomes" id="UP001241848"/>
    </source>
</evidence>
<organism evidence="1 2">
    <name type="scientific">Paenibacillus zeirhizosphaerae</name>
    <dbReference type="NCBI Taxonomy" id="2987519"/>
    <lineage>
        <taxon>Bacteria</taxon>
        <taxon>Bacillati</taxon>
        <taxon>Bacillota</taxon>
        <taxon>Bacilli</taxon>
        <taxon>Bacillales</taxon>
        <taxon>Paenibacillaceae</taxon>
        <taxon>Paenibacillus</taxon>
    </lineage>
</organism>
<sequence>MNHMDRQHAQQSGDILTAHAGLFAYQPVPLGTGFFHSLYDAGMIPMRNMTIREE</sequence>